<dbReference type="SUPFAM" id="SSF52402">
    <property type="entry name" value="Adenine nucleotide alpha hydrolases-like"/>
    <property type="match status" value="1"/>
</dbReference>
<dbReference type="PATRIC" id="fig|1706437.3.peg.269"/>
<feature type="binding site" description="in other chain" evidence="8">
    <location>
        <position position="111"/>
    </location>
    <ligand>
        <name>deamido-NAD(+)</name>
        <dbReference type="ChEBI" id="CHEBI:58437"/>
        <note>ligand shared between two neighboring subunits</note>
    </ligand>
</feature>
<accession>A0A150IK74</accession>
<feature type="binding site" evidence="8">
    <location>
        <position position="182"/>
    </location>
    <ligand>
        <name>ATP</name>
        <dbReference type="ChEBI" id="CHEBI:30616"/>
    </ligand>
</feature>
<comment type="catalytic activity">
    <reaction evidence="8 10">
        <text>deamido-NAD(+) + NH4(+) + ATP = AMP + diphosphate + NAD(+) + H(+)</text>
        <dbReference type="Rhea" id="RHEA:21188"/>
        <dbReference type="ChEBI" id="CHEBI:15378"/>
        <dbReference type="ChEBI" id="CHEBI:28938"/>
        <dbReference type="ChEBI" id="CHEBI:30616"/>
        <dbReference type="ChEBI" id="CHEBI:33019"/>
        <dbReference type="ChEBI" id="CHEBI:57540"/>
        <dbReference type="ChEBI" id="CHEBI:58437"/>
        <dbReference type="ChEBI" id="CHEBI:456215"/>
        <dbReference type="EC" id="6.3.1.5"/>
    </reaction>
</comment>
<dbReference type="GO" id="GO:0003952">
    <property type="term" value="F:NAD+ synthase (glutamine-hydrolyzing) activity"/>
    <property type="evidence" value="ECO:0007669"/>
    <property type="project" value="InterPro"/>
</dbReference>
<feature type="binding site" evidence="8">
    <location>
        <position position="160"/>
    </location>
    <ligand>
        <name>ATP</name>
        <dbReference type="ChEBI" id="CHEBI:30616"/>
    </ligand>
</feature>
<dbReference type="HAMAP" id="MF_00193">
    <property type="entry name" value="NadE_ammonia_dep"/>
    <property type="match status" value="1"/>
</dbReference>
<evidence type="ECO:0000313" key="14">
    <source>
        <dbReference type="EMBL" id="KYC49904.1"/>
    </source>
</evidence>
<dbReference type="NCBIfam" id="NF010587">
    <property type="entry name" value="PRK13980.1"/>
    <property type="match status" value="1"/>
</dbReference>
<comment type="function">
    <text evidence="8">Catalyzes the ATP-dependent amidation of deamido-NAD to form NAD. Uses ammonia as a nitrogen source.</text>
</comment>
<dbReference type="Proteomes" id="UP000091929">
    <property type="component" value="Unassembled WGS sequence"/>
</dbReference>
<keyword evidence="6 8" id="KW-0460">Magnesium</keyword>
<keyword evidence="2 8" id="KW-0436">Ligase</keyword>
<dbReference type="GO" id="GO:0005524">
    <property type="term" value="F:ATP binding"/>
    <property type="evidence" value="ECO:0007669"/>
    <property type="project" value="UniProtKB-UniRule"/>
</dbReference>
<dbReference type="GO" id="GO:0046872">
    <property type="term" value="F:metal ion binding"/>
    <property type="evidence" value="ECO:0007669"/>
    <property type="project" value="UniProtKB-KW"/>
</dbReference>
<keyword evidence="7 8" id="KW-0520">NAD</keyword>
<dbReference type="PATRIC" id="fig|1706438.3.peg.1161"/>
<evidence type="ECO:0000313" key="13">
    <source>
        <dbReference type="EMBL" id="KYC48462.1"/>
    </source>
</evidence>
<dbReference type="EMBL" id="LNGE01000020">
    <property type="protein sequence ID" value="KYC45399.1"/>
    <property type="molecule type" value="Genomic_DNA"/>
</dbReference>
<evidence type="ECO:0000256" key="7">
    <source>
        <dbReference type="ARBA" id="ARBA00023027"/>
    </source>
</evidence>
<keyword evidence="5 8" id="KW-0067">ATP-binding</keyword>
<feature type="binding site" description="in other chain" evidence="8">
    <location>
        <position position="144"/>
    </location>
    <ligand>
        <name>deamido-NAD(+)</name>
        <dbReference type="ChEBI" id="CHEBI:58437"/>
        <note>ligand shared between two neighboring subunits</note>
    </ligand>
</feature>
<evidence type="ECO:0000256" key="8">
    <source>
        <dbReference type="HAMAP-Rule" id="MF_00193"/>
    </source>
</evidence>
<reference evidence="15 16" key="1">
    <citation type="journal article" date="2016" name="ISME J.">
        <title>Chasing the elusive Euryarchaeota class WSA2: genomes reveal a uniquely fastidious methyl-reducing methanogen.</title>
        <authorList>
            <person name="Nobu M.K."/>
            <person name="Narihiro T."/>
            <person name="Kuroda K."/>
            <person name="Mei R."/>
            <person name="Liu W.T."/>
        </authorList>
    </citation>
    <scope>NUCLEOTIDE SEQUENCE [LARGE SCALE GENOMIC DNA]</scope>
    <source>
        <strain evidence="12">B03fssc0709_Meth_Bin005</strain>
        <strain evidence="13">B15fssc0709_Meth_Bin003</strain>
        <strain evidence="14">BMIXfssc0709_Meth_Bin006</strain>
    </source>
</reference>
<dbReference type="GO" id="GO:0004359">
    <property type="term" value="F:glutaminase activity"/>
    <property type="evidence" value="ECO:0007669"/>
    <property type="project" value="InterPro"/>
</dbReference>
<dbReference type="GO" id="GO:0008795">
    <property type="term" value="F:NAD+ synthase activity"/>
    <property type="evidence" value="ECO:0007669"/>
    <property type="project" value="UniProtKB-UniRule"/>
</dbReference>
<protein>
    <recommendedName>
        <fullName evidence="8 10">NH(3)-dependent NAD(+) synthetase</fullName>
        <ecNumber evidence="8 10">6.3.1.5</ecNumber>
    </recommendedName>
</protein>
<keyword evidence="3 8" id="KW-0479">Metal-binding</keyword>
<dbReference type="EMBL" id="LNGF01000004">
    <property type="protein sequence ID" value="KYC48462.1"/>
    <property type="molecule type" value="Genomic_DNA"/>
</dbReference>
<sequence>MTSDLSKKISAWLKDQVISGGGKGVVFGLSGGIDSTVTAYLCKEAFPDNSLGLIIPCHSNKADIDDAKSVAKEIGLKYETIDLDKVYNILLESFGHMRDDRDLSLANIKPRLRMTTLYYYANKLGYFVVGTGNKSELTLGYFTKYGDGGCDLLPLGNLTKRNVYSLAKSLKVSDRIINKPPSAGLWKGQTDEGELGVTYQDIDNYIEGKTVSENVKSKIEEMIRKSEHKRNMPKIPDF</sequence>
<dbReference type="InterPro" id="IPR003694">
    <property type="entry name" value="NAD_synthase"/>
</dbReference>
<accession>A0A150IU37</accession>
<proteinExistence type="inferred from homology"/>
<dbReference type="NCBIfam" id="TIGR00552">
    <property type="entry name" value="nadE"/>
    <property type="match status" value="1"/>
</dbReference>
<organism evidence="12 16">
    <name type="scientific">Candidatus Methanofastidiosum methylothiophilum</name>
    <dbReference type="NCBI Taxonomy" id="1705564"/>
    <lineage>
        <taxon>Archaea</taxon>
        <taxon>Methanobacteriati</taxon>
        <taxon>Methanobacteriota</taxon>
        <taxon>Stenosarchaea group</taxon>
        <taxon>Candidatus Methanofastidiosia</taxon>
        <taxon>Candidatus Methanofastidiosales</taxon>
        <taxon>Candidatus Methanofastidiosaceae</taxon>
        <taxon>Candidatus Methanofastidiosum</taxon>
    </lineage>
</organism>
<evidence type="ECO:0000313" key="16">
    <source>
        <dbReference type="Proteomes" id="UP000092401"/>
    </source>
</evidence>
<evidence type="ECO:0000256" key="5">
    <source>
        <dbReference type="ARBA" id="ARBA00022840"/>
    </source>
</evidence>
<dbReference type="PANTHER" id="PTHR23090:SF9">
    <property type="entry name" value="GLUTAMINE-DEPENDENT NAD(+) SYNTHETASE"/>
    <property type="match status" value="1"/>
</dbReference>
<dbReference type="Pfam" id="PF02540">
    <property type="entry name" value="NAD_synthase"/>
    <property type="match status" value="1"/>
</dbReference>
<dbReference type="UniPathway" id="UPA00253">
    <property type="reaction ID" value="UER00333"/>
</dbReference>
<name>A0A150IK74_9EURY</name>
<comment type="pathway">
    <text evidence="8">Cofactor biosynthesis; NAD(+) biosynthesis; NAD(+) from deamido-NAD(+) (ammonia route): step 1/1.</text>
</comment>
<evidence type="ECO:0000313" key="15">
    <source>
        <dbReference type="Proteomes" id="UP000091929"/>
    </source>
</evidence>
<dbReference type="InterPro" id="IPR022310">
    <property type="entry name" value="NAD/GMP_synthase"/>
</dbReference>
<dbReference type="EC" id="6.3.1.5" evidence="8 10"/>
<dbReference type="CDD" id="cd00553">
    <property type="entry name" value="NAD_synthase"/>
    <property type="match status" value="1"/>
</dbReference>
<evidence type="ECO:0000256" key="2">
    <source>
        <dbReference type="ARBA" id="ARBA00022598"/>
    </source>
</evidence>
<dbReference type="Gene3D" id="3.40.50.620">
    <property type="entry name" value="HUPs"/>
    <property type="match status" value="1"/>
</dbReference>
<feature type="binding site" evidence="8">
    <location>
        <position position="151"/>
    </location>
    <ligand>
        <name>deamido-NAD(+)</name>
        <dbReference type="ChEBI" id="CHEBI:58437"/>
        <note>ligand shared between two neighboring subunits</note>
    </ligand>
</feature>
<comment type="similarity">
    <text evidence="1 8 9">Belongs to the NAD synthetase family.</text>
</comment>
<keyword evidence="4 8" id="KW-0547">Nucleotide-binding</keyword>
<dbReference type="Proteomes" id="UP000092401">
    <property type="component" value="Unassembled WGS sequence"/>
</dbReference>
<dbReference type="AlphaFoldDB" id="A0A150IK74"/>
<evidence type="ECO:0000313" key="12">
    <source>
        <dbReference type="EMBL" id="KYC45399.1"/>
    </source>
</evidence>
<evidence type="ECO:0000256" key="6">
    <source>
        <dbReference type="ARBA" id="ARBA00022842"/>
    </source>
</evidence>
<evidence type="ECO:0000259" key="11">
    <source>
        <dbReference type="Pfam" id="PF02540"/>
    </source>
</evidence>
<dbReference type="GO" id="GO:0005737">
    <property type="term" value="C:cytoplasm"/>
    <property type="evidence" value="ECO:0007669"/>
    <property type="project" value="InterPro"/>
</dbReference>
<evidence type="ECO:0000256" key="9">
    <source>
        <dbReference type="RuleBase" id="RU003811"/>
    </source>
</evidence>
<feature type="binding site" evidence="8">
    <location>
        <begin position="28"/>
        <end position="35"/>
    </location>
    <ligand>
        <name>ATP</name>
        <dbReference type="ChEBI" id="CHEBI:30616"/>
    </ligand>
</feature>
<feature type="binding site" description="in other chain" evidence="8">
    <location>
        <begin position="228"/>
        <end position="229"/>
    </location>
    <ligand>
        <name>deamido-NAD(+)</name>
        <dbReference type="ChEBI" id="CHEBI:58437"/>
        <note>ligand shared between two neighboring subunits</note>
    </ligand>
</feature>
<dbReference type="InterPro" id="IPR022926">
    <property type="entry name" value="NH(3)-dep_NAD(+)_synth"/>
</dbReference>
<evidence type="ECO:0000256" key="10">
    <source>
        <dbReference type="RuleBase" id="RU003812"/>
    </source>
</evidence>
<dbReference type="Proteomes" id="UP000092403">
    <property type="component" value="Unassembled WGS sequence"/>
</dbReference>
<dbReference type="PANTHER" id="PTHR23090">
    <property type="entry name" value="NH 3 /GLUTAMINE-DEPENDENT NAD + SYNTHETASE"/>
    <property type="match status" value="1"/>
</dbReference>
<dbReference type="EMBL" id="LNJC01000023">
    <property type="protein sequence ID" value="KYC49904.1"/>
    <property type="molecule type" value="Genomic_DNA"/>
</dbReference>
<feature type="domain" description="NAD/GMP synthase" evidence="11">
    <location>
        <begin position="7"/>
        <end position="233"/>
    </location>
</feature>
<evidence type="ECO:0000256" key="1">
    <source>
        <dbReference type="ARBA" id="ARBA00005859"/>
    </source>
</evidence>
<feature type="binding site" evidence="8">
    <location>
        <position position="34"/>
    </location>
    <ligand>
        <name>Mg(2+)</name>
        <dbReference type="ChEBI" id="CHEBI:18420"/>
    </ligand>
</feature>
<dbReference type="InterPro" id="IPR014729">
    <property type="entry name" value="Rossmann-like_a/b/a_fold"/>
</dbReference>
<dbReference type="GO" id="GO:0009435">
    <property type="term" value="P:NAD+ biosynthetic process"/>
    <property type="evidence" value="ECO:0007669"/>
    <property type="project" value="UniProtKB-UniRule"/>
</dbReference>
<accession>A0A150IYZ7</accession>
<evidence type="ECO:0000256" key="3">
    <source>
        <dbReference type="ARBA" id="ARBA00022723"/>
    </source>
</evidence>
<comment type="subunit">
    <text evidence="8">Homodimer.</text>
</comment>
<feature type="binding site" evidence="8">
    <location>
        <position position="131"/>
    </location>
    <ligand>
        <name>ATP</name>
        <dbReference type="ChEBI" id="CHEBI:30616"/>
    </ligand>
</feature>
<feature type="binding site" evidence="8">
    <location>
        <position position="136"/>
    </location>
    <ligand>
        <name>Mg(2+)</name>
        <dbReference type="ChEBI" id="CHEBI:18420"/>
    </ligand>
</feature>
<dbReference type="PATRIC" id="fig|1706436.3.peg.917"/>
<comment type="caution">
    <text evidence="12">The sequence shown here is derived from an EMBL/GenBank/DDBJ whole genome shotgun (WGS) entry which is preliminary data.</text>
</comment>
<evidence type="ECO:0000256" key="4">
    <source>
        <dbReference type="ARBA" id="ARBA00022741"/>
    </source>
</evidence>
<gene>
    <name evidence="8 12" type="primary">nadE</name>
    <name evidence="12" type="ORF">APG10_00905</name>
    <name evidence="13" type="ORF">APG11_00269</name>
    <name evidence="14" type="ORF">APG12_01153</name>
</gene>